<dbReference type="EMBL" id="MU003771">
    <property type="protein sequence ID" value="KAF2724595.1"/>
    <property type="molecule type" value="Genomic_DNA"/>
</dbReference>
<evidence type="ECO:0000256" key="2">
    <source>
        <dbReference type="SAM" id="MobiDB-lite"/>
    </source>
</evidence>
<feature type="region of interest" description="Disordered" evidence="2">
    <location>
        <begin position="165"/>
        <end position="194"/>
    </location>
</feature>
<sequence>MTSVDGKYNEHTHSSASSSQLSTFESETDEFGRKLLQHGREQRYKMAVAKGDIQPQPFRKARPRLSDRLKRENAQANGHGETDDSIRQYQEHHTGVDVASAVVAPREWGRRAKKQTDWMRRIQHPSEDGDVKPEFDEIDQDGDRDAIIPRRTAYTGDLEYVQTIPDQPLHSIETTPPSLQNRRHHSSPSSLHHMNTSIHLDSSLADQDFGSASLLASTPATTKYHSARKIDELTKREIQTLELQGVATKNLDHISGRSPNSTLRRRRSSQFPEVNLGTVKSETRLVTAPDGAARSRIPRRQSLIINKENVSPGAEATAAGFKSTQTVALTDKPAEGAVNVNGFSRPGHRRNDSMKLLKRLARVSSMSPSPQAQRQTSPPEARPHTVTRQMRDRNEARVVDETSRHGVFDAQELGRSSKEPLKRQSAIEASKQDEPRLTNGNANDGAYGEDFSLEVHRSKPFASEAEKMDVKMDVKTPVVTGAWMDTPNVIDQLGEQAHKHRSSSLKSGKTIEEGSDDAEWRSAKSKSALSDLLQENRDLTNPQYGDSTLASLENIINPDADLTDVSLAQELDNIAKDAAMSLDKDRAWTQAEKERRQESLTMEEMNKHLRAARTSVKDANKNLRRVENRFEEPGVTSTKALLDTSSQPNHLLKREKHGKILCPTCGYKGYENVWRALWTELMEQFYVRDPSSQLPKPFQIRFTWLGLFSLLCIGWFVSETTLCSFFCHPMEAITMEGYGVNPDAPRFPFVIPTLFFRPTRWLWKPLFDAFAAILSLMWQEMFGENAAATASAGGRSEVASRGDATKKAFKEVTRDNWSSETTASIAAGATRVAQSLVDAIDEVGSMWDDHVVL</sequence>
<feature type="compositionally biased region" description="Low complexity" evidence="2">
    <location>
        <begin position="14"/>
        <end position="25"/>
    </location>
</feature>
<feature type="compositionally biased region" description="Basic and acidic residues" evidence="2">
    <location>
        <begin position="30"/>
        <end position="44"/>
    </location>
</feature>
<feature type="region of interest" description="Disordered" evidence="2">
    <location>
        <begin position="496"/>
        <end position="522"/>
    </location>
</feature>
<feature type="coiled-coil region" evidence="1">
    <location>
        <begin position="602"/>
        <end position="629"/>
    </location>
</feature>
<accession>A0A9P4QE73</accession>
<protein>
    <submittedName>
        <fullName evidence="3">Uncharacterized protein</fullName>
    </submittedName>
</protein>
<reference evidence="3" key="1">
    <citation type="journal article" date="2020" name="Stud. Mycol.">
        <title>101 Dothideomycetes genomes: a test case for predicting lifestyles and emergence of pathogens.</title>
        <authorList>
            <person name="Haridas S."/>
            <person name="Albert R."/>
            <person name="Binder M."/>
            <person name="Bloem J."/>
            <person name="Labutti K."/>
            <person name="Salamov A."/>
            <person name="Andreopoulos B."/>
            <person name="Baker S."/>
            <person name="Barry K."/>
            <person name="Bills G."/>
            <person name="Bluhm B."/>
            <person name="Cannon C."/>
            <person name="Castanera R."/>
            <person name="Culley D."/>
            <person name="Daum C."/>
            <person name="Ezra D."/>
            <person name="Gonzalez J."/>
            <person name="Henrissat B."/>
            <person name="Kuo A."/>
            <person name="Liang C."/>
            <person name="Lipzen A."/>
            <person name="Lutzoni F."/>
            <person name="Magnuson J."/>
            <person name="Mondo S."/>
            <person name="Nolan M."/>
            <person name="Ohm R."/>
            <person name="Pangilinan J."/>
            <person name="Park H.-J."/>
            <person name="Ramirez L."/>
            <person name="Alfaro M."/>
            <person name="Sun H."/>
            <person name="Tritt A."/>
            <person name="Yoshinaga Y."/>
            <person name="Zwiers L.-H."/>
            <person name="Turgeon B."/>
            <person name="Goodwin S."/>
            <person name="Spatafora J."/>
            <person name="Crous P."/>
            <person name="Grigoriev I."/>
        </authorList>
    </citation>
    <scope>NUCLEOTIDE SEQUENCE</scope>
    <source>
        <strain evidence="3">CBS 116435</strain>
    </source>
</reference>
<feature type="compositionally biased region" description="Basic and acidic residues" evidence="2">
    <location>
        <begin position="64"/>
        <end position="73"/>
    </location>
</feature>
<keyword evidence="4" id="KW-1185">Reference proteome</keyword>
<gene>
    <name evidence="3" type="ORF">K431DRAFT_282023</name>
</gene>
<organism evidence="3 4">
    <name type="scientific">Polychaeton citri CBS 116435</name>
    <dbReference type="NCBI Taxonomy" id="1314669"/>
    <lineage>
        <taxon>Eukaryota</taxon>
        <taxon>Fungi</taxon>
        <taxon>Dikarya</taxon>
        <taxon>Ascomycota</taxon>
        <taxon>Pezizomycotina</taxon>
        <taxon>Dothideomycetes</taxon>
        <taxon>Dothideomycetidae</taxon>
        <taxon>Capnodiales</taxon>
        <taxon>Capnodiaceae</taxon>
        <taxon>Polychaeton</taxon>
    </lineage>
</organism>
<proteinExistence type="predicted"/>
<evidence type="ECO:0000313" key="4">
    <source>
        <dbReference type="Proteomes" id="UP000799441"/>
    </source>
</evidence>
<dbReference type="Proteomes" id="UP000799441">
    <property type="component" value="Unassembled WGS sequence"/>
</dbReference>
<dbReference type="OrthoDB" id="3439035at2759"/>
<feature type="region of interest" description="Disordered" evidence="2">
    <location>
        <begin position="1"/>
        <end position="88"/>
    </location>
</feature>
<feature type="compositionally biased region" description="Basic and acidic residues" evidence="2">
    <location>
        <begin position="389"/>
        <end position="407"/>
    </location>
</feature>
<dbReference type="AlphaFoldDB" id="A0A9P4QE73"/>
<feature type="compositionally biased region" description="Polar residues" evidence="2">
    <location>
        <begin position="364"/>
        <end position="378"/>
    </location>
</feature>
<evidence type="ECO:0000313" key="3">
    <source>
        <dbReference type="EMBL" id="KAF2724595.1"/>
    </source>
</evidence>
<comment type="caution">
    <text evidence="3">The sequence shown here is derived from an EMBL/GenBank/DDBJ whole genome shotgun (WGS) entry which is preliminary data.</text>
</comment>
<evidence type="ECO:0000256" key="1">
    <source>
        <dbReference type="SAM" id="Coils"/>
    </source>
</evidence>
<feature type="region of interest" description="Disordered" evidence="2">
    <location>
        <begin position="363"/>
        <end position="444"/>
    </location>
</feature>
<name>A0A9P4QE73_9PEZI</name>
<keyword evidence="1" id="KW-0175">Coiled coil</keyword>